<name>A0A842HTE6_9BURK</name>
<evidence type="ECO:0000256" key="5">
    <source>
        <dbReference type="RuleBase" id="RU003495"/>
    </source>
</evidence>
<comment type="caution">
    <text evidence="8">The sequence shown here is derived from an EMBL/GenBank/DDBJ whole genome shotgun (WGS) entry which is preliminary data.</text>
</comment>
<dbReference type="SUPFAM" id="SSF50685">
    <property type="entry name" value="Barwin-like endoglucanases"/>
    <property type="match status" value="1"/>
</dbReference>
<sequence length="342" mass="36078">MAFYRLRYFCLIVLLAILAGCSSSGKRSGGYYQNDGPGSSPPANIEAIPDAVPRIEAYAPANLRPYSVFGRRYIPISGNAPYREEGIASWYGRQFHGNKTANGEIYDMYAMTAAHPTLPIPSYARVTRPATGRSVIVRINDRGPFHPGRIIDLSYVAAAKLGLIGPGSGKVVVEAITQTDISRGTWKTPGQNVVAVAPQNADNQVQTFSASEPAIAPLMPDALSAIALTDSNGEASPENAGSVSTPPDNTATAPQDQTQGVAPVASGFYLQFGAFGSAENAQALAQKLNTQIAGVESQTVHVAQGGDLFRVQLGPYPDRTQAVNAAVRVYDAVGAQPTIALR</sequence>
<dbReference type="RefSeq" id="WP_185780362.1">
    <property type="nucleotide sequence ID" value="NZ_JACJUU010000011.1"/>
</dbReference>
<organism evidence="8 9">
    <name type="scientific">Pusillimonas minor</name>
    <dbReference type="NCBI Taxonomy" id="2697024"/>
    <lineage>
        <taxon>Bacteria</taxon>
        <taxon>Pseudomonadati</taxon>
        <taxon>Pseudomonadota</taxon>
        <taxon>Betaproteobacteria</taxon>
        <taxon>Burkholderiales</taxon>
        <taxon>Alcaligenaceae</taxon>
        <taxon>Pusillimonas</taxon>
    </lineage>
</organism>
<protein>
    <recommendedName>
        <fullName evidence="4">Endolytic peptidoglycan transglycosylase RlpA</fullName>
        <ecNumber evidence="4">4.2.2.-</ecNumber>
    </recommendedName>
</protein>
<dbReference type="GO" id="GO:0005886">
    <property type="term" value="C:plasma membrane"/>
    <property type="evidence" value="ECO:0007669"/>
    <property type="project" value="UniProtKB-SubCell"/>
</dbReference>
<dbReference type="EC" id="4.2.2.-" evidence="4"/>
<evidence type="ECO:0000256" key="4">
    <source>
        <dbReference type="HAMAP-Rule" id="MF_02071"/>
    </source>
</evidence>
<dbReference type="EMBL" id="JACJUU010000011">
    <property type="protein sequence ID" value="MBC2770690.1"/>
    <property type="molecule type" value="Genomic_DNA"/>
</dbReference>
<keyword evidence="2 4" id="KW-0456">Lyase</keyword>
<reference evidence="8 9" key="1">
    <citation type="submission" date="2020-08" db="EMBL/GenBank/DDBJ databases">
        <title>Paraeoetvoesia sp. YC-7-48 draft genome sequence.</title>
        <authorList>
            <person name="Yao L."/>
        </authorList>
    </citation>
    <scope>NUCLEOTIDE SEQUENCE [LARGE SCALE GENOMIC DNA]</scope>
    <source>
        <strain evidence="9">YC-7-48</strain>
    </source>
</reference>
<proteinExistence type="inferred from homology"/>
<keyword evidence="3 4" id="KW-0961">Cell wall biogenesis/degradation</keyword>
<dbReference type="Proteomes" id="UP000545386">
    <property type="component" value="Unassembled WGS sequence"/>
</dbReference>
<dbReference type="HAMAP" id="MF_02071">
    <property type="entry name" value="RlpA"/>
    <property type="match status" value="1"/>
</dbReference>
<comment type="subcellular location">
    <subcellularLocation>
        <location evidence="4">Cell membrane</location>
        <topology evidence="4">Lipid-anchor</topology>
    </subcellularLocation>
</comment>
<dbReference type="PROSITE" id="PS51724">
    <property type="entry name" value="SPOR"/>
    <property type="match status" value="1"/>
</dbReference>
<dbReference type="GO" id="GO:0000270">
    <property type="term" value="P:peptidoglycan metabolic process"/>
    <property type="evidence" value="ECO:0007669"/>
    <property type="project" value="UniProtKB-UniRule"/>
</dbReference>
<evidence type="ECO:0000256" key="3">
    <source>
        <dbReference type="ARBA" id="ARBA00023316"/>
    </source>
</evidence>
<keyword evidence="4" id="KW-1003">Cell membrane</keyword>
<dbReference type="PANTHER" id="PTHR34183:SF1">
    <property type="entry name" value="ENDOLYTIC PEPTIDOGLYCAN TRANSGLYCOSYLASE RLPA"/>
    <property type="match status" value="1"/>
</dbReference>
<dbReference type="NCBIfam" id="TIGR00413">
    <property type="entry name" value="rlpA"/>
    <property type="match status" value="1"/>
</dbReference>
<evidence type="ECO:0000256" key="2">
    <source>
        <dbReference type="ARBA" id="ARBA00023239"/>
    </source>
</evidence>
<keyword evidence="1" id="KW-0732">Signal</keyword>
<dbReference type="InterPro" id="IPR012997">
    <property type="entry name" value="RplA"/>
</dbReference>
<comment type="function">
    <text evidence="4">Lytic transglycosylase with a strong preference for naked glycan strands that lack stem peptides.</text>
</comment>
<dbReference type="InterPro" id="IPR034718">
    <property type="entry name" value="RlpA"/>
</dbReference>
<dbReference type="InterPro" id="IPR009009">
    <property type="entry name" value="RlpA-like_DPBB"/>
</dbReference>
<keyword evidence="9" id="KW-1185">Reference proteome</keyword>
<evidence type="ECO:0000259" key="7">
    <source>
        <dbReference type="PROSITE" id="PS51724"/>
    </source>
</evidence>
<keyword evidence="4" id="KW-0449">Lipoprotein</keyword>
<evidence type="ECO:0000256" key="6">
    <source>
        <dbReference type="SAM" id="MobiDB-lite"/>
    </source>
</evidence>
<feature type="domain" description="SPOR" evidence="7">
    <location>
        <begin position="262"/>
        <end position="342"/>
    </location>
</feature>
<dbReference type="GO" id="GO:0008932">
    <property type="term" value="F:lytic endotransglycosylase activity"/>
    <property type="evidence" value="ECO:0007669"/>
    <property type="project" value="UniProtKB-UniRule"/>
</dbReference>
<comment type="similarity">
    <text evidence="4 5">Belongs to the RlpA family.</text>
</comment>
<dbReference type="CDD" id="cd22268">
    <property type="entry name" value="DPBB_RlpA-like"/>
    <property type="match status" value="1"/>
</dbReference>
<dbReference type="GO" id="GO:0071555">
    <property type="term" value="P:cell wall organization"/>
    <property type="evidence" value="ECO:0007669"/>
    <property type="project" value="UniProtKB-KW"/>
</dbReference>
<dbReference type="PANTHER" id="PTHR34183">
    <property type="entry name" value="ENDOLYTIC PEPTIDOGLYCAN TRANSGLYCOSYLASE RLPA"/>
    <property type="match status" value="1"/>
</dbReference>
<keyword evidence="4" id="KW-0472">Membrane</keyword>
<evidence type="ECO:0000256" key="1">
    <source>
        <dbReference type="ARBA" id="ARBA00022729"/>
    </source>
</evidence>
<keyword evidence="4" id="KW-0564">Palmitate</keyword>
<dbReference type="PROSITE" id="PS51257">
    <property type="entry name" value="PROKAR_LIPOPROTEIN"/>
    <property type="match status" value="1"/>
</dbReference>
<feature type="region of interest" description="Disordered" evidence="6">
    <location>
        <begin position="231"/>
        <end position="256"/>
    </location>
</feature>
<dbReference type="InterPro" id="IPR036908">
    <property type="entry name" value="RlpA-like_sf"/>
</dbReference>
<dbReference type="Gene3D" id="2.40.40.10">
    <property type="entry name" value="RlpA-like domain"/>
    <property type="match status" value="1"/>
</dbReference>
<evidence type="ECO:0000313" key="9">
    <source>
        <dbReference type="Proteomes" id="UP000545386"/>
    </source>
</evidence>
<dbReference type="InterPro" id="IPR036680">
    <property type="entry name" value="SPOR-like_sf"/>
</dbReference>
<dbReference type="SUPFAM" id="SSF110997">
    <property type="entry name" value="Sporulation related repeat"/>
    <property type="match status" value="1"/>
</dbReference>
<dbReference type="AlphaFoldDB" id="A0A842HTE6"/>
<dbReference type="Pfam" id="PF05036">
    <property type="entry name" value="SPOR"/>
    <property type="match status" value="1"/>
</dbReference>
<dbReference type="GO" id="GO:0042834">
    <property type="term" value="F:peptidoglycan binding"/>
    <property type="evidence" value="ECO:0007669"/>
    <property type="project" value="InterPro"/>
</dbReference>
<dbReference type="InterPro" id="IPR007730">
    <property type="entry name" value="SPOR-like_dom"/>
</dbReference>
<dbReference type="Pfam" id="PF03330">
    <property type="entry name" value="DPBB_1"/>
    <property type="match status" value="1"/>
</dbReference>
<accession>A0A842HTE6</accession>
<gene>
    <name evidence="4" type="primary">rlpA</name>
    <name evidence="8" type="ORF">GTU67_12305</name>
</gene>
<dbReference type="FunFam" id="2.40.40.10:FF:000003">
    <property type="entry name" value="Endolytic peptidoglycan transglycosylase RlpA"/>
    <property type="match status" value="1"/>
</dbReference>
<evidence type="ECO:0000313" key="8">
    <source>
        <dbReference type="EMBL" id="MBC2770690.1"/>
    </source>
</evidence>
<dbReference type="Gene3D" id="3.30.70.1070">
    <property type="entry name" value="Sporulation related repeat"/>
    <property type="match status" value="1"/>
</dbReference>